<dbReference type="CDD" id="cd11029">
    <property type="entry name" value="CYP107-like"/>
    <property type="match status" value="1"/>
</dbReference>
<dbReference type="Pfam" id="PF00067">
    <property type="entry name" value="p450"/>
    <property type="match status" value="1"/>
</dbReference>
<comment type="caution">
    <text evidence="3">The sequence shown here is derived from an EMBL/GenBank/DDBJ whole genome shotgun (WGS) entry which is preliminary data.</text>
</comment>
<dbReference type="SUPFAM" id="SSF48264">
    <property type="entry name" value="Cytochrome P450"/>
    <property type="match status" value="1"/>
</dbReference>
<sequence>MSIDGTWAFTAESPRGAQSFSATFTSDGERLTGTMTGAQGSWEIDEGSVRGNETGWLVRRAVMGMNLRFTGVVEGDQWTGKVKVGVLGSFPAGAVRTAQEQPPPAPSEPTLISPEGRADPYPLYARMREEGPVRPVEGPLGGQVWMVTGYGEARALLNDPRISKHPRHAPQWLRELGIVTADGGPTGTNMLNSDPPDHTRLRRLVSKGFTPRRIEALRPRVQRITDDLLDRMAPLGHADLIDAFAYPLPITVISELIGVPEQDRADFRSWTAAMLLLPLEEDLRARRSKGIEAINGYLAALIERKRGELRPGVPRDEQPDLASALVAAADDEDGALSERELVGMLNLLLVAGHETTVNLIGNGMAALLRHPDQLALLRDRPDLLPSAIEEMLRYDGPVEQGTGRTAIEDIEIAGVTIPAGSQVTVALAAADRDPGRFPEPDRFDIRREDNAHVALGHGLHFCLGAPLARMEAEIAFRGLLDRFPDLAPAWPPGQLRQRPGTATLFRGLAELPIRFTPAAR</sequence>
<dbReference type="EMBL" id="JBHUCM010000018">
    <property type="protein sequence ID" value="MFD1539812.1"/>
    <property type="molecule type" value="Genomic_DNA"/>
</dbReference>
<evidence type="ECO:0000313" key="3">
    <source>
        <dbReference type="EMBL" id="MFD1539812.1"/>
    </source>
</evidence>
<accession>A0ABW4GEN8</accession>
<dbReference type="RefSeq" id="WP_246652558.1">
    <property type="nucleotide sequence ID" value="NZ_JAHKRM010000018.1"/>
</dbReference>
<evidence type="ECO:0000313" key="4">
    <source>
        <dbReference type="Proteomes" id="UP001597097"/>
    </source>
</evidence>
<evidence type="ECO:0000256" key="1">
    <source>
        <dbReference type="ARBA" id="ARBA00010617"/>
    </source>
</evidence>
<gene>
    <name evidence="3" type="ORF">ACFSJ0_22360</name>
</gene>
<feature type="region of interest" description="Disordered" evidence="2">
    <location>
        <begin position="95"/>
        <end position="117"/>
    </location>
</feature>
<organism evidence="3 4">
    <name type="scientific">Nonomuraea guangzhouensis</name>
    <dbReference type="NCBI Taxonomy" id="1291555"/>
    <lineage>
        <taxon>Bacteria</taxon>
        <taxon>Bacillati</taxon>
        <taxon>Actinomycetota</taxon>
        <taxon>Actinomycetes</taxon>
        <taxon>Streptosporangiales</taxon>
        <taxon>Streptosporangiaceae</taxon>
        <taxon>Nonomuraea</taxon>
    </lineage>
</organism>
<dbReference type="Gene3D" id="1.10.630.10">
    <property type="entry name" value="Cytochrome P450"/>
    <property type="match status" value="1"/>
</dbReference>
<dbReference type="InterPro" id="IPR001128">
    <property type="entry name" value="Cyt_P450"/>
</dbReference>
<name>A0ABW4GEN8_9ACTN</name>
<proteinExistence type="inferred from homology"/>
<keyword evidence="4" id="KW-1185">Reference proteome</keyword>
<comment type="similarity">
    <text evidence="1">Belongs to the cytochrome P450 family.</text>
</comment>
<dbReference type="PANTHER" id="PTHR46696:SF1">
    <property type="entry name" value="CYTOCHROME P450 YJIB-RELATED"/>
    <property type="match status" value="1"/>
</dbReference>
<dbReference type="InterPro" id="IPR036396">
    <property type="entry name" value="Cyt_P450_sf"/>
</dbReference>
<dbReference type="InterPro" id="IPR002397">
    <property type="entry name" value="Cyt_P450_B"/>
</dbReference>
<reference evidence="4" key="1">
    <citation type="journal article" date="2019" name="Int. J. Syst. Evol. Microbiol.">
        <title>The Global Catalogue of Microorganisms (GCM) 10K type strain sequencing project: providing services to taxonomists for standard genome sequencing and annotation.</title>
        <authorList>
            <consortium name="The Broad Institute Genomics Platform"/>
            <consortium name="The Broad Institute Genome Sequencing Center for Infectious Disease"/>
            <person name="Wu L."/>
            <person name="Ma J."/>
        </authorList>
    </citation>
    <scope>NUCLEOTIDE SEQUENCE [LARGE SCALE GENOMIC DNA]</scope>
    <source>
        <strain evidence="4">CGMCC 1.15399</strain>
    </source>
</reference>
<evidence type="ECO:0000256" key="2">
    <source>
        <dbReference type="SAM" id="MobiDB-lite"/>
    </source>
</evidence>
<dbReference type="Proteomes" id="UP001597097">
    <property type="component" value="Unassembled WGS sequence"/>
</dbReference>
<protein>
    <submittedName>
        <fullName evidence="3">Cytochrome P450</fullName>
    </submittedName>
</protein>
<dbReference type="PANTHER" id="PTHR46696">
    <property type="entry name" value="P450, PUTATIVE (EUROFUNG)-RELATED"/>
    <property type="match status" value="1"/>
</dbReference>
<dbReference type="PRINTS" id="PR00359">
    <property type="entry name" value="BP450"/>
</dbReference>